<proteinExistence type="predicted"/>
<feature type="compositionally biased region" description="Polar residues" evidence="1">
    <location>
        <begin position="82"/>
        <end position="98"/>
    </location>
</feature>
<name>A0A0C9U529_SPHS4</name>
<dbReference type="Proteomes" id="UP000054279">
    <property type="component" value="Unassembled WGS sequence"/>
</dbReference>
<evidence type="ECO:0000313" key="3">
    <source>
        <dbReference type="Proteomes" id="UP000054279"/>
    </source>
</evidence>
<evidence type="ECO:0000313" key="2">
    <source>
        <dbReference type="EMBL" id="KIJ38078.1"/>
    </source>
</evidence>
<gene>
    <name evidence="2" type="ORF">M422DRAFT_259227</name>
</gene>
<dbReference type="OrthoDB" id="2657344at2759"/>
<dbReference type="AlphaFoldDB" id="A0A0C9U529"/>
<dbReference type="EMBL" id="KN837163">
    <property type="protein sequence ID" value="KIJ38078.1"/>
    <property type="molecule type" value="Genomic_DNA"/>
</dbReference>
<keyword evidence="3" id="KW-1185">Reference proteome</keyword>
<sequence>MPICYCHTRRCAEDGGRELDFRVYRQHQRDDVAASYSQQLISQNPRNEAEVLSTIESEILRATLLEPPFQTDMMQEPDILSGNHSGSPSVNSNTLPLPRSSNEEIQLKLTLENLQKIQSAVRDFLSTTLRTLSDSALGLGLDRIPTNYPLNAHVEWFLKQRNTVKTFQGQLSSPLLDVLIGLVLTNINDTLCHIREHYNQWVFPVLHHFDTEKYFSHPLRRANPLVIQAMTSALLLNLLGGISRDHSNFILQSQASLVESAFRLALGAEFDPKLRDLLKEFPKDIRTARKRFDLEGDI</sequence>
<organism evidence="2 3">
    <name type="scientific">Sphaerobolus stellatus (strain SS14)</name>
    <dbReference type="NCBI Taxonomy" id="990650"/>
    <lineage>
        <taxon>Eukaryota</taxon>
        <taxon>Fungi</taxon>
        <taxon>Dikarya</taxon>
        <taxon>Basidiomycota</taxon>
        <taxon>Agaricomycotina</taxon>
        <taxon>Agaricomycetes</taxon>
        <taxon>Phallomycetidae</taxon>
        <taxon>Geastrales</taxon>
        <taxon>Sphaerobolaceae</taxon>
        <taxon>Sphaerobolus</taxon>
    </lineage>
</organism>
<protein>
    <submittedName>
        <fullName evidence="2">Uncharacterized protein</fullName>
    </submittedName>
</protein>
<reference evidence="2 3" key="1">
    <citation type="submission" date="2014-06" db="EMBL/GenBank/DDBJ databases">
        <title>Evolutionary Origins and Diversification of the Mycorrhizal Mutualists.</title>
        <authorList>
            <consortium name="DOE Joint Genome Institute"/>
            <consortium name="Mycorrhizal Genomics Consortium"/>
            <person name="Kohler A."/>
            <person name="Kuo A."/>
            <person name="Nagy L.G."/>
            <person name="Floudas D."/>
            <person name="Copeland A."/>
            <person name="Barry K.W."/>
            <person name="Cichocki N."/>
            <person name="Veneault-Fourrey C."/>
            <person name="LaButti K."/>
            <person name="Lindquist E.A."/>
            <person name="Lipzen A."/>
            <person name="Lundell T."/>
            <person name="Morin E."/>
            <person name="Murat C."/>
            <person name="Riley R."/>
            <person name="Ohm R."/>
            <person name="Sun H."/>
            <person name="Tunlid A."/>
            <person name="Henrissat B."/>
            <person name="Grigoriev I.V."/>
            <person name="Hibbett D.S."/>
            <person name="Martin F."/>
        </authorList>
    </citation>
    <scope>NUCLEOTIDE SEQUENCE [LARGE SCALE GENOMIC DNA]</scope>
    <source>
        <strain evidence="2 3">SS14</strain>
    </source>
</reference>
<evidence type="ECO:0000256" key="1">
    <source>
        <dbReference type="SAM" id="MobiDB-lite"/>
    </source>
</evidence>
<feature type="region of interest" description="Disordered" evidence="1">
    <location>
        <begin position="78"/>
        <end position="98"/>
    </location>
</feature>
<accession>A0A0C9U529</accession>
<feature type="non-terminal residue" evidence="2">
    <location>
        <position position="1"/>
    </location>
</feature>
<dbReference type="HOGENOM" id="CLU_087381_0_0_1"/>